<name>A0A4S8LAT4_DENBC</name>
<reference evidence="8 9" key="1">
    <citation type="journal article" date="2019" name="Nat. Ecol. Evol.">
        <title>Megaphylogeny resolves global patterns of mushroom evolution.</title>
        <authorList>
            <person name="Varga T."/>
            <person name="Krizsan K."/>
            <person name="Foldi C."/>
            <person name="Dima B."/>
            <person name="Sanchez-Garcia M."/>
            <person name="Sanchez-Ramirez S."/>
            <person name="Szollosi G.J."/>
            <person name="Szarkandi J.G."/>
            <person name="Papp V."/>
            <person name="Albert L."/>
            <person name="Andreopoulos W."/>
            <person name="Angelini C."/>
            <person name="Antonin V."/>
            <person name="Barry K.W."/>
            <person name="Bougher N.L."/>
            <person name="Buchanan P."/>
            <person name="Buyck B."/>
            <person name="Bense V."/>
            <person name="Catcheside P."/>
            <person name="Chovatia M."/>
            <person name="Cooper J."/>
            <person name="Damon W."/>
            <person name="Desjardin D."/>
            <person name="Finy P."/>
            <person name="Geml J."/>
            <person name="Haridas S."/>
            <person name="Hughes K."/>
            <person name="Justo A."/>
            <person name="Karasinski D."/>
            <person name="Kautmanova I."/>
            <person name="Kiss B."/>
            <person name="Kocsube S."/>
            <person name="Kotiranta H."/>
            <person name="LaButti K.M."/>
            <person name="Lechner B.E."/>
            <person name="Liimatainen K."/>
            <person name="Lipzen A."/>
            <person name="Lukacs Z."/>
            <person name="Mihaltcheva S."/>
            <person name="Morgado L.N."/>
            <person name="Niskanen T."/>
            <person name="Noordeloos M.E."/>
            <person name="Ohm R.A."/>
            <person name="Ortiz-Santana B."/>
            <person name="Ovrebo C."/>
            <person name="Racz N."/>
            <person name="Riley R."/>
            <person name="Savchenko A."/>
            <person name="Shiryaev A."/>
            <person name="Soop K."/>
            <person name="Spirin V."/>
            <person name="Szebenyi C."/>
            <person name="Tomsovsky M."/>
            <person name="Tulloss R.E."/>
            <person name="Uehling J."/>
            <person name="Grigoriev I.V."/>
            <person name="Vagvolgyi C."/>
            <person name="Papp T."/>
            <person name="Martin F.M."/>
            <person name="Miettinen O."/>
            <person name="Hibbett D.S."/>
            <person name="Nagy L.G."/>
        </authorList>
    </citation>
    <scope>NUCLEOTIDE SEQUENCE [LARGE SCALE GENOMIC DNA]</scope>
    <source>
        <strain evidence="8 9">CBS 962.96</strain>
    </source>
</reference>
<feature type="transmembrane region" description="Helical" evidence="6">
    <location>
        <begin position="44"/>
        <end position="64"/>
    </location>
</feature>
<gene>
    <name evidence="8" type="ORF">K435DRAFT_970630</name>
</gene>
<organism evidence="8 9">
    <name type="scientific">Dendrothele bispora (strain CBS 962.96)</name>
    <dbReference type="NCBI Taxonomy" id="1314807"/>
    <lineage>
        <taxon>Eukaryota</taxon>
        <taxon>Fungi</taxon>
        <taxon>Dikarya</taxon>
        <taxon>Basidiomycota</taxon>
        <taxon>Agaricomycotina</taxon>
        <taxon>Agaricomycetes</taxon>
        <taxon>Agaricomycetidae</taxon>
        <taxon>Agaricales</taxon>
        <taxon>Agaricales incertae sedis</taxon>
        <taxon>Dendrothele</taxon>
    </lineage>
</organism>
<feature type="transmembrane region" description="Helical" evidence="6">
    <location>
        <begin position="76"/>
        <end position="100"/>
    </location>
</feature>
<dbReference type="Proteomes" id="UP000297245">
    <property type="component" value="Unassembled WGS sequence"/>
</dbReference>
<evidence type="ECO:0000313" key="9">
    <source>
        <dbReference type="Proteomes" id="UP000297245"/>
    </source>
</evidence>
<evidence type="ECO:0000313" key="8">
    <source>
        <dbReference type="EMBL" id="THU85653.1"/>
    </source>
</evidence>
<keyword evidence="4 6" id="KW-0472">Membrane</keyword>
<feature type="transmembrane region" description="Helical" evidence="6">
    <location>
        <begin position="112"/>
        <end position="133"/>
    </location>
</feature>
<evidence type="ECO:0000256" key="1">
    <source>
        <dbReference type="ARBA" id="ARBA00004141"/>
    </source>
</evidence>
<comment type="subcellular location">
    <subcellularLocation>
        <location evidence="1">Membrane</location>
        <topology evidence="1">Multi-pass membrane protein</topology>
    </subcellularLocation>
</comment>
<keyword evidence="9" id="KW-1185">Reference proteome</keyword>
<sequence length="331" mass="36747">MTPSGPSFNQIRAAAIAGVPIAICATSFRLFLRARKRSLWWDDGWAFMSMCAITIFLAGLLISISEPDRLPAAVKIAAYYMVAQGFYGVVWCSRVSMMFTLIRLSYGHFRTLLEYLMAGFIMAWIVLFSQVWWTCETQTQWKSRSRPACPLGTEVAIAQFITDGFCGLTLLACPFYLFSALTHWDGLKIRLVAIFSSTIFTLGFSLAHAYAILRLTKLTEFMLAVMEVIISLLVVNLPVITGWLHKLKDDCRSSEFSGPSAHINSFLKERLNAMPGTPDCEHTIVEPPSSGLTRIEITILTDRLSLSDDGLPTEGSSLKIGLDDLPKPPSP</sequence>
<keyword evidence="2 6" id="KW-0812">Transmembrane</keyword>
<evidence type="ECO:0000259" key="7">
    <source>
        <dbReference type="Pfam" id="PF20684"/>
    </source>
</evidence>
<proteinExistence type="inferred from homology"/>
<dbReference type="AlphaFoldDB" id="A0A4S8LAT4"/>
<evidence type="ECO:0000256" key="5">
    <source>
        <dbReference type="ARBA" id="ARBA00038359"/>
    </source>
</evidence>
<protein>
    <recommendedName>
        <fullName evidence="7">Rhodopsin domain-containing protein</fullName>
    </recommendedName>
</protein>
<evidence type="ECO:0000256" key="4">
    <source>
        <dbReference type="ARBA" id="ARBA00023136"/>
    </source>
</evidence>
<accession>A0A4S8LAT4</accession>
<dbReference type="InterPro" id="IPR052337">
    <property type="entry name" value="SAT4-like"/>
</dbReference>
<comment type="similarity">
    <text evidence="5">Belongs to the SAT4 family.</text>
</comment>
<evidence type="ECO:0000256" key="2">
    <source>
        <dbReference type="ARBA" id="ARBA00022692"/>
    </source>
</evidence>
<feature type="transmembrane region" description="Helical" evidence="6">
    <location>
        <begin position="221"/>
        <end position="244"/>
    </location>
</feature>
<dbReference type="InterPro" id="IPR049326">
    <property type="entry name" value="Rhodopsin_dom_fungi"/>
</dbReference>
<dbReference type="EMBL" id="ML179536">
    <property type="protein sequence ID" value="THU85653.1"/>
    <property type="molecule type" value="Genomic_DNA"/>
</dbReference>
<dbReference type="PANTHER" id="PTHR33048:SF92">
    <property type="entry name" value="INTEGRAL MEMBRANE PROTEIN"/>
    <property type="match status" value="1"/>
</dbReference>
<evidence type="ECO:0000256" key="6">
    <source>
        <dbReference type="SAM" id="Phobius"/>
    </source>
</evidence>
<feature type="transmembrane region" description="Helical" evidence="6">
    <location>
        <begin position="156"/>
        <end position="179"/>
    </location>
</feature>
<keyword evidence="3 6" id="KW-1133">Transmembrane helix</keyword>
<feature type="domain" description="Rhodopsin" evidence="7">
    <location>
        <begin position="29"/>
        <end position="225"/>
    </location>
</feature>
<dbReference type="OrthoDB" id="444631at2759"/>
<dbReference type="GO" id="GO:0016020">
    <property type="term" value="C:membrane"/>
    <property type="evidence" value="ECO:0007669"/>
    <property type="project" value="UniProtKB-SubCell"/>
</dbReference>
<feature type="transmembrane region" description="Helical" evidence="6">
    <location>
        <begin position="191"/>
        <end position="215"/>
    </location>
</feature>
<dbReference type="Pfam" id="PF20684">
    <property type="entry name" value="Fung_rhodopsin"/>
    <property type="match status" value="1"/>
</dbReference>
<evidence type="ECO:0000256" key="3">
    <source>
        <dbReference type="ARBA" id="ARBA00022989"/>
    </source>
</evidence>
<feature type="transmembrane region" description="Helical" evidence="6">
    <location>
        <begin position="12"/>
        <end position="32"/>
    </location>
</feature>
<dbReference type="PANTHER" id="PTHR33048">
    <property type="entry name" value="PTH11-LIKE INTEGRAL MEMBRANE PROTEIN (AFU_ORTHOLOGUE AFUA_5G11245)"/>
    <property type="match status" value="1"/>
</dbReference>